<proteinExistence type="inferred from homology"/>
<keyword evidence="1" id="KW-0597">Phosphoprotein</keyword>
<dbReference type="PANTHER" id="PTHR33397:SF5">
    <property type="entry name" value="RNASE YUTE-RELATED"/>
    <property type="match status" value="1"/>
</dbReference>
<dbReference type="InterPro" id="IPR037038">
    <property type="entry name" value="HepT-like_sf"/>
</dbReference>
<accession>A0A8E7AZD9</accession>
<keyword evidence="4" id="KW-0378">Hydrolase</keyword>
<dbReference type="RefSeq" id="WP_214418816.1">
    <property type="nucleotide sequence ID" value="NZ_CP075546.1"/>
</dbReference>
<dbReference type="KEGG" id="mrtj:KHC33_11715"/>
<dbReference type="GeneID" id="65097861"/>
<evidence type="ECO:0000313" key="6">
    <source>
        <dbReference type="EMBL" id="QVV87999.1"/>
    </source>
</evidence>
<organism evidence="6 7">
    <name type="scientific">Methanospirillum purgamenti</name>
    <dbReference type="NCBI Taxonomy" id="2834276"/>
    <lineage>
        <taxon>Archaea</taxon>
        <taxon>Methanobacteriati</taxon>
        <taxon>Methanobacteriota</taxon>
        <taxon>Stenosarchaea group</taxon>
        <taxon>Methanomicrobia</taxon>
        <taxon>Methanomicrobiales</taxon>
        <taxon>Methanospirillaceae</taxon>
        <taxon>Methanospirillum</taxon>
    </lineage>
</organism>
<dbReference type="EMBL" id="CP075546">
    <property type="protein sequence ID" value="QVV87999.1"/>
    <property type="molecule type" value="Genomic_DNA"/>
</dbReference>
<dbReference type="Proteomes" id="UP000680656">
    <property type="component" value="Chromosome"/>
</dbReference>
<dbReference type="CDD" id="cd05403">
    <property type="entry name" value="NT_KNTase_like"/>
    <property type="match status" value="1"/>
</dbReference>
<dbReference type="GO" id="GO:0110001">
    <property type="term" value="C:toxin-antitoxin complex"/>
    <property type="evidence" value="ECO:0007669"/>
    <property type="project" value="InterPro"/>
</dbReference>
<keyword evidence="7" id="KW-1185">Reference proteome</keyword>
<dbReference type="PANTHER" id="PTHR33397">
    <property type="entry name" value="UPF0331 PROTEIN YUTE"/>
    <property type="match status" value="1"/>
</dbReference>
<dbReference type="InterPro" id="IPR052379">
    <property type="entry name" value="Type_VII_TA_RNase"/>
</dbReference>
<evidence type="ECO:0000256" key="2">
    <source>
        <dbReference type="ARBA" id="ARBA00022649"/>
    </source>
</evidence>
<name>A0A8E7AZD9_9EURY</name>
<dbReference type="InterPro" id="IPR008201">
    <property type="entry name" value="HepT-like"/>
</dbReference>
<gene>
    <name evidence="6" type="ORF">KHC33_11715</name>
</gene>
<dbReference type="GO" id="GO:0004540">
    <property type="term" value="F:RNA nuclease activity"/>
    <property type="evidence" value="ECO:0007669"/>
    <property type="project" value="InterPro"/>
</dbReference>
<keyword evidence="2" id="KW-1277">Toxin-antitoxin system</keyword>
<sequence>MNHPLFSGFIREVIEDNEILAVYHYGSSVARGDFRDIDLCIISYNDEQSAFFDRFLHYSGSYAAMGQIPLDITLFSLLPLYIKIQLIIEQVNDISAMLYRYFCSGLAGDELIILEKLSEHCLSPELCEKIRHMKGFRNILVHGYESLNDTLVYNNIFYGRADIYQFMEEVEDCIKKFKLTDTGFLVSLFQT</sequence>
<evidence type="ECO:0000256" key="4">
    <source>
        <dbReference type="ARBA" id="ARBA00022801"/>
    </source>
</evidence>
<dbReference type="Pfam" id="PF01934">
    <property type="entry name" value="HepT-like"/>
    <property type="match status" value="1"/>
</dbReference>
<comment type="similarity">
    <text evidence="5">Belongs to the HepT RNase toxin family.</text>
</comment>
<evidence type="ECO:0000313" key="7">
    <source>
        <dbReference type="Proteomes" id="UP000680656"/>
    </source>
</evidence>
<protein>
    <submittedName>
        <fullName evidence="6">DUF86 domain-containing protein</fullName>
    </submittedName>
</protein>
<dbReference type="Gene3D" id="1.20.120.580">
    <property type="entry name" value="bsu32300-like"/>
    <property type="match status" value="1"/>
</dbReference>
<evidence type="ECO:0000256" key="1">
    <source>
        <dbReference type="ARBA" id="ARBA00022553"/>
    </source>
</evidence>
<evidence type="ECO:0000256" key="5">
    <source>
        <dbReference type="ARBA" id="ARBA00024207"/>
    </source>
</evidence>
<evidence type="ECO:0000256" key="3">
    <source>
        <dbReference type="ARBA" id="ARBA00022722"/>
    </source>
</evidence>
<dbReference type="AlphaFoldDB" id="A0A8E7AZD9"/>
<dbReference type="GO" id="GO:0016787">
    <property type="term" value="F:hydrolase activity"/>
    <property type="evidence" value="ECO:0007669"/>
    <property type="project" value="UniProtKB-KW"/>
</dbReference>
<reference evidence="6 7" key="1">
    <citation type="submission" date="2021-05" db="EMBL/GenBank/DDBJ databases">
        <title>A novel Methanospirillum isolate from a pyrite-forming mixed culture.</title>
        <authorList>
            <person name="Bunk B."/>
            <person name="Sproer C."/>
            <person name="Spring S."/>
            <person name="Pester M."/>
        </authorList>
    </citation>
    <scope>NUCLEOTIDE SEQUENCE [LARGE SCALE GENOMIC DNA]</scope>
    <source>
        <strain evidence="6 7">J.3.6.1-F.2.7.3</strain>
    </source>
</reference>
<keyword evidence="3" id="KW-0540">Nuclease</keyword>